<protein>
    <submittedName>
        <fullName evidence="1">Uncharacterized protein</fullName>
    </submittedName>
</protein>
<accession>A0AAD5KJJ8</accession>
<comment type="caution">
    <text evidence="1">The sequence shown here is derived from an EMBL/GenBank/DDBJ whole genome shotgun (WGS) entry which is preliminary data.</text>
</comment>
<organism evidence="1 2">
    <name type="scientific">Daphnia sinensis</name>
    <dbReference type="NCBI Taxonomy" id="1820382"/>
    <lineage>
        <taxon>Eukaryota</taxon>
        <taxon>Metazoa</taxon>
        <taxon>Ecdysozoa</taxon>
        <taxon>Arthropoda</taxon>
        <taxon>Crustacea</taxon>
        <taxon>Branchiopoda</taxon>
        <taxon>Diplostraca</taxon>
        <taxon>Cladocera</taxon>
        <taxon>Anomopoda</taxon>
        <taxon>Daphniidae</taxon>
        <taxon>Daphnia</taxon>
        <taxon>Daphnia similis group</taxon>
    </lineage>
</organism>
<proteinExistence type="predicted"/>
<sequence length="55" mass="5989">MVAIIALNENGPEQADWIDVNDLDLQGIPVPHEVSDEEPSILPVCSIQEHLLSSP</sequence>
<reference evidence="1 2" key="1">
    <citation type="submission" date="2022-05" db="EMBL/GenBank/DDBJ databases">
        <title>A multi-omics perspective on studying reproductive biology in Daphnia sinensis.</title>
        <authorList>
            <person name="Jia J."/>
        </authorList>
    </citation>
    <scope>NUCLEOTIDE SEQUENCE [LARGE SCALE GENOMIC DNA]</scope>
    <source>
        <strain evidence="1 2">WSL</strain>
    </source>
</reference>
<gene>
    <name evidence="1" type="ORF">GHT06_019090</name>
</gene>
<dbReference type="AlphaFoldDB" id="A0AAD5KJJ8"/>
<dbReference type="Proteomes" id="UP000820818">
    <property type="component" value="Linkage Group LG8"/>
</dbReference>
<evidence type="ECO:0000313" key="1">
    <source>
        <dbReference type="EMBL" id="KAI9553821.1"/>
    </source>
</evidence>
<evidence type="ECO:0000313" key="2">
    <source>
        <dbReference type="Proteomes" id="UP000820818"/>
    </source>
</evidence>
<keyword evidence="2" id="KW-1185">Reference proteome</keyword>
<dbReference type="EMBL" id="WJBH02000008">
    <property type="protein sequence ID" value="KAI9553821.1"/>
    <property type="molecule type" value="Genomic_DNA"/>
</dbReference>
<name>A0AAD5KJJ8_9CRUS</name>